<evidence type="ECO:0000256" key="11">
    <source>
        <dbReference type="ARBA" id="ARBA00049811"/>
    </source>
</evidence>
<evidence type="ECO:0000256" key="8">
    <source>
        <dbReference type="ARBA" id="ARBA00023298"/>
    </source>
</evidence>
<dbReference type="GO" id="GO:0044231">
    <property type="term" value="C:host cell presynaptic membrane"/>
    <property type="evidence" value="ECO:0007669"/>
    <property type="project" value="UniProtKB-KW"/>
</dbReference>
<dbReference type="InterPro" id="IPR036770">
    <property type="entry name" value="Ankyrin_rpt-contain_sf"/>
</dbReference>
<reference evidence="13" key="1">
    <citation type="submission" date="2020-11" db="EMBL/GenBank/DDBJ databases">
        <authorList>
            <person name="Tran Van P."/>
        </authorList>
    </citation>
    <scope>NUCLEOTIDE SEQUENCE</scope>
</reference>
<dbReference type="EMBL" id="OC863588">
    <property type="protein sequence ID" value="CAD7631114.1"/>
    <property type="molecule type" value="Genomic_DNA"/>
</dbReference>
<dbReference type="Gene3D" id="1.25.40.20">
    <property type="entry name" value="Ankyrin repeat-containing domain"/>
    <property type="match status" value="2"/>
</dbReference>
<evidence type="ECO:0000256" key="5">
    <source>
        <dbReference type="ARBA" id="ARBA00023028"/>
    </source>
</evidence>
<dbReference type="PANTHER" id="PTHR24198">
    <property type="entry name" value="ANKYRIN REPEAT AND PROTEIN KINASE DOMAIN-CONTAINING PROTEIN"/>
    <property type="match status" value="1"/>
</dbReference>
<protein>
    <recommendedName>
        <fullName evidence="11">Alpha-latrotoxin</fullName>
    </recommendedName>
</protein>
<evidence type="ECO:0000256" key="3">
    <source>
        <dbReference type="ARBA" id="ARBA00022537"/>
    </source>
</evidence>
<feature type="repeat" description="ANK" evidence="12">
    <location>
        <begin position="14"/>
        <end position="46"/>
    </location>
</feature>
<dbReference type="PANTHER" id="PTHR24198:SF165">
    <property type="entry name" value="ANKYRIN REPEAT-CONTAINING PROTEIN-RELATED"/>
    <property type="match status" value="1"/>
</dbReference>
<dbReference type="PROSITE" id="PS50297">
    <property type="entry name" value="ANK_REP_REGION"/>
    <property type="match status" value="3"/>
</dbReference>
<keyword evidence="5" id="KW-0528">Neurotoxin</keyword>
<dbReference type="SUPFAM" id="SSF48403">
    <property type="entry name" value="Ankyrin repeat"/>
    <property type="match status" value="1"/>
</dbReference>
<keyword evidence="5" id="KW-0800">Toxin</keyword>
<evidence type="ECO:0000256" key="4">
    <source>
        <dbReference type="ARBA" id="ARBA00022737"/>
    </source>
</evidence>
<evidence type="ECO:0000256" key="7">
    <source>
        <dbReference type="ARBA" id="ARBA00023136"/>
    </source>
</evidence>
<evidence type="ECO:0000256" key="9">
    <source>
        <dbReference type="ARBA" id="ARBA00049657"/>
    </source>
</evidence>
<evidence type="ECO:0000313" key="13">
    <source>
        <dbReference type="EMBL" id="CAD7631114.1"/>
    </source>
</evidence>
<comment type="similarity">
    <text evidence="9">Belongs to the cationic peptide 01 (latrotoxin) family. 03 (alpha-latrotoxin) subfamily.</text>
</comment>
<keyword evidence="8" id="KW-1053">Target membrane</keyword>
<accession>A0A7R9KZM6</accession>
<comment type="subcellular location">
    <subcellularLocation>
        <location evidence="1">Target cell membrane</location>
    </subcellularLocation>
</comment>
<evidence type="ECO:0000313" key="14">
    <source>
        <dbReference type="Proteomes" id="UP000759131"/>
    </source>
</evidence>
<evidence type="ECO:0000256" key="10">
    <source>
        <dbReference type="ARBA" id="ARBA00049715"/>
    </source>
</evidence>
<dbReference type="Pfam" id="PF12796">
    <property type="entry name" value="Ank_2"/>
    <property type="match status" value="1"/>
</dbReference>
<keyword evidence="2" id="KW-0268">Exocytosis</keyword>
<dbReference type="Pfam" id="PF00023">
    <property type="entry name" value="Ank"/>
    <property type="match status" value="1"/>
</dbReference>
<keyword evidence="6 12" id="KW-0040">ANK repeat</keyword>
<keyword evidence="3" id="KW-1052">Target cell membrane</keyword>
<dbReference type="EMBL" id="CAJPIZ010009013">
    <property type="protein sequence ID" value="CAG2111544.1"/>
    <property type="molecule type" value="Genomic_DNA"/>
</dbReference>
<evidence type="ECO:0000256" key="12">
    <source>
        <dbReference type="PROSITE-ProRule" id="PRU00023"/>
    </source>
</evidence>
<proteinExistence type="inferred from homology"/>
<name>A0A7R9KZM6_9ACAR</name>
<comment type="subunit">
    <text evidence="10">Homotetramer in membranes.</text>
</comment>
<dbReference type="SMART" id="SM00248">
    <property type="entry name" value="ANK"/>
    <property type="match status" value="3"/>
</dbReference>
<sequence>MVEKKADMNAVNTTGQSALHYAASKDRLDIARYLIDSGAHINLRDKLNQTPLHRSASKGNQKIVELLLSRSDIQLNPQDVVGNTPLHLSCEEERTEVAKVLIKAKALTDIQNKDKKLAFDLCLNESVKRLLSNYSKECQQT</sequence>
<feature type="repeat" description="ANK" evidence="12">
    <location>
        <begin position="47"/>
        <end position="71"/>
    </location>
</feature>
<dbReference type="GO" id="GO:0044218">
    <property type="term" value="C:other organism cell membrane"/>
    <property type="evidence" value="ECO:0007669"/>
    <property type="project" value="UniProtKB-KW"/>
</dbReference>
<dbReference type="InterPro" id="IPR002110">
    <property type="entry name" value="Ankyrin_rpt"/>
</dbReference>
<evidence type="ECO:0000256" key="2">
    <source>
        <dbReference type="ARBA" id="ARBA00022483"/>
    </source>
</evidence>
<feature type="repeat" description="ANK" evidence="12">
    <location>
        <begin position="81"/>
        <end position="113"/>
    </location>
</feature>
<keyword evidence="14" id="KW-1185">Reference proteome</keyword>
<keyword evidence="7" id="KW-0472">Membrane</keyword>
<dbReference type="AlphaFoldDB" id="A0A7R9KZM6"/>
<keyword evidence="5" id="KW-0638">Presynaptic neurotoxin</keyword>
<gene>
    <name evidence="13" type="ORF">OSB1V03_LOCUS11523</name>
</gene>
<dbReference type="OrthoDB" id="1577640at2759"/>
<dbReference type="PROSITE" id="PS50088">
    <property type="entry name" value="ANK_REPEAT"/>
    <property type="match status" value="3"/>
</dbReference>
<dbReference type="GO" id="GO:0006887">
    <property type="term" value="P:exocytosis"/>
    <property type="evidence" value="ECO:0007669"/>
    <property type="project" value="UniProtKB-KW"/>
</dbReference>
<organism evidence="13">
    <name type="scientific">Medioppia subpectinata</name>
    <dbReference type="NCBI Taxonomy" id="1979941"/>
    <lineage>
        <taxon>Eukaryota</taxon>
        <taxon>Metazoa</taxon>
        <taxon>Ecdysozoa</taxon>
        <taxon>Arthropoda</taxon>
        <taxon>Chelicerata</taxon>
        <taxon>Arachnida</taxon>
        <taxon>Acari</taxon>
        <taxon>Acariformes</taxon>
        <taxon>Sarcoptiformes</taxon>
        <taxon>Oribatida</taxon>
        <taxon>Brachypylina</taxon>
        <taxon>Oppioidea</taxon>
        <taxon>Oppiidae</taxon>
        <taxon>Medioppia</taxon>
    </lineage>
</organism>
<evidence type="ECO:0000256" key="6">
    <source>
        <dbReference type="ARBA" id="ARBA00023043"/>
    </source>
</evidence>
<evidence type="ECO:0000256" key="1">
    <source>
        <dbReference type="ARBA" id="ARBA00004175"/>
    </source>
</evidence>
<dbReference type="Proteomes" id="UP000759131">
    <property type="component" value="Unassembled WGS sequence"/>
</dbReference>
<keyword evidence="4" id="KW-0677">Repeat</keyword>